<reference evidence="1" key="1">
    <citation type="journal article" date="2023" name="Pathogens">
        <title>Prevalence of Enterococcus spp. and the Whole-Genome Characteristics of Enterococcus faecium and Enterococcus faecalis Strains Isolated from Free-Living Birds in Poland.</title>
        <authorList>
            <person name="Kwit R."/>
            <person name="Zajac M."/>
            <person name="Smialowska-Weglinska A."/>
            <person name="Skarzynska M."/>
            <person name="Bomba A."/>
            <person name="Lalak A."/>
            <person name="Skrzypiec E."/>
            <person name="Wojdat D."/>
            <person name="Koza W."/>
            <person name="Mikos-Wojewoda E."/>
            <person name="Pasim P."/>
            <person name="Skora M."/>
            <person name="Polak M."/>
            <person name="Wiacek J."/>
            <person name="Wasyl D."/>
        </authorList>
    </citation>
    <scope>NUCLEOTIDE SEQUENCE</scope>
    <source>
        <strain evidence="1">691B_2</strain>
    </source>
</reference>
<sequence>MEILTNKKLNHKKSTRWTEVYGGFTKNSLERFSDTFRDVVSKNTVEMIELVLSNKDTILEGFIDSWLSGIAYSDSIENISDDLLKKVLLCFPCDDKSQRARYFTDIIEKRRDIIWPQEILNTLIEIAINHKDPELGSPNITSKDDKEMKSVEMLQSNAINCVRGSALQAIGALLWTHDSLFENFKNTIEKLTQDENDAVKFATLYCLWPSYNLDREWTEGVLLALYEKDIRFAGFHRTRNMLFLLYPRYRQKVLQVIQRCFISDDERLIQIGSMSISEMFIVNNEFAEIIGNTGVLTEKQAEGILDIALLYFKETEYNPLVKQIILKFKKSSLNIEHTISRLFYDNLVDLDRDKDFLIEIVGSDLSRKLVHSFVRYLENESKSIIDFEEIILSMGTNIVQFRDKNNDYWGVEDEISKLIIGLYDETTNLKSPQMKAISDKCLDLWDLMYENQIGSIRNLSQKIMDR</sequence>
<accession>A0AAW7KMT8</accession>
<evidence type="ECO:0000313" key="1">
    <source>
        <dbReference type="EMBL" id="MDN3193677.1"/>
    </source>
</evidence>
<gene>
    <name evidence="1" type="ORF">P0E79_14475</name>
</gene>
<evidence type="ECO:0000313" key="2">
    <source>
        <dbReference type="Proteomes" id="UP001173174"/>
    </source>
</evidence>
<evidence type="ECO:0008006" key="3">
    <source>
        <dbReference type="Google" id="ProtNLM"/>
    </source>
</evidence>
<dbReference type="EMBL" id="JAREWH010000026">
    <property type="protein sequence ID" value="MDN3193677.1"/>
    <property type="molecule type" value="Genomic_DNA"/>
</dbReference>
<dbReference type="RefSeq" id="WP_289870277.1">
    <property type="nucleotide sequence ID" value="NZ_JAREWH010000026.1"/>
</dbReference>
<comment type="caution">
    <text evidence="1">The sequence shown here is derived from an EMBL/GenBank/DDBJ whole genome shotgun (WGS) entry which is preliminary data.</text>
</comment>
<organism evidence="1 2">
    <name type="scientific">Enterococcus faecalis</name>
    <name type="common">Streptococcus faecalis</name>
    <dbReference type="NCBI Taxonomy" id="1351"/>
    <lineage>
        <taxon>Bacteria</taxon>
        <taxon>Bacillati</taxon>
        <taxon>Bacillota</taxon>
        <taxon>Bacilli</taxon>
        <taxon>Lactobacillales</taxon>
        <taxon>Enterococcaceae</taxon>
        <taxon>Enterococcus</taxon>
    </lineage>
</organism>
<protein>
    <recommendedName>
        <fullName evidence="3">HEAT repeat domain-containing protein</fullName>
    </recommendedName>
</protein>
<name>A0AAW7KMT8_ENTFL</name>
<dbReference type="SUPFAM" id="SSF48371">
    <property type="entry name" value="ARM repeat"/>
    <property type="match status" value="1"/>
</dbReference>
<proteinExistence type="predicted"/>
<dbReference type="AlphaFoldDB" id="A0AAW7KMT8"/>
<dbReference type="Proteomes" id="UP001173174">
    <property type="component" value="Unassembled WGS sequence"/>
</dbReference>
<dbReference type="InterPro" id="IPR016024">
    <property type="entry name" value="ARM-type_fold"/>
</dbReference>
<reference evidence="1" key="2">
    <citation type="submission" date="2023-03" db="EMBL/GenBank/DDBJ databases">
        <authorList>
            <person name="Zajac M."/>
            <person name="Kwit R."/>
            <person name="Wasyl D."/>
        </authorList>
    </citation>
    <scope>NUCLEOTIDE SEQUENCE</scope>
    <source>
        <strain evidence="1">691B_2</strain>
    </source>
</reference>